<protein>
    <recommendedName>
        <fullName evidence="3">DUF4371 domain-containing protein</fullName>
    </recommendedName>
</protein>
<evidence type="ECO:0000313" key="1">
    <source>
        <dbReference type="EMBL" id="KAH3892658.1"/>
    </source>
</evidence>
<reference evidence="1" key="2">
    <citation type="submission" date="2020-11" db="EMBL/GenBank/DDBJ databases">
        <authorList>
            <person name="McCartney M.A."/>
            <person name="Auch B."/>
            <person name="Kono T."/>
            <person name="Mallez S."/>
            <person name="Becker A."/>
            <person name="Gohl D.M."/>
            <person name="Silverstein K.A.T."/>
            <person name="Koren S."/>
            <person name="Bechman K.B."/>
            <person name="Herman A."/>
            <person name="Abrahante J.E."/>
            <person name="Garbe J."/>
        </authorList>
    </citation>
    <scope>NUCLEOTIDE SEQUENCE</scope>
    <source>
        <strain evidence="1">Duluth1</strain>
        <tissue evidence="1">Whole animal</tissue>
    </source>
</reference>
<keyword evidence="2" id="KW-1185">Reference proteome</keyword>
<dbReference type="PANTHER" id="PTHR45749:SF21">
    <property type="entry name" value="DUF4371 DOMAIN-CONTAINING PROTEIN"/>
    <property type="match status" value="1"/>
</dbReference>
<evidence type="ECO:0000313" key="2">
    <source>
        <dbReference type="Proteomes" id="UP000828390"/>
    </source>
</evidence>
<name>A0A9D4NDP9_DREPO</name>
<evidence type="ECO:0008006" key="3">
    <source>
        <dbReference type="Google" id="ProtNLM"/>
    </source>
</evidence>
<dbReference type="PANTHER" id="PTHR45749">
    <property type="match status" value="1"/>
</dbReference>
<dbReference type="AlphaFoldDB" id="A0A9D4NDP9"/>
<dbReference type="EMBL" id="JAIWYP010000001">
    <property type="protein sequence ID" value="KAH3892658.1"/>
    <property type="molecule type" value="Genomic_DNA"/>
</dbReference>
<reference evidence="1" key="1">
    <citation type="journal article" date="2019" name="bioRxiv">
        <title>The Genome of the Zebra Mussel, Dreissena polymorpha: A Resource for Invasive Species Research.</title>
        <authorList>
            <person name="McCartney M.A."/>
            <person name="Auch B."/>
            <person name="Kono T."/>
            <person name="Mallez S."/>
            <person name="Zhang Y."/>
            <person name="Obille A."/>
            <person name="Becker A."/>
            <person name="Abrahante J.E."/>
            <person name="Garbe J."/>
            <person name="Badalamenti J.P."/>
            <person name="Herman A."/>
            <person name="Mangelson H."/>
            <person name="Liachko I."/>
            <person name="Sullivan S."/>
            <person name="Sone E.D."/>
            <person name="Koren S."/>
            <person name="Silverstein K.A.T."/>
            <person name="Beckman K.B."/>
            <person name="Gohl D.M."/>
        </authorList>
    </citation>
    <scope>NUCLEOTIDE SEQUENCE</scope>
    <source>
        <strain evidence="1">Duluth1</strain>
        <tissue evidence="1">Whole animal</tissue>
    </source>
</reference>
<comment type="caution">
    <text evidence="1">The sequence shown here is derived from an EMBL/GenBank/DDBJ whole genome shotgun (WGS) entry which is preliminary data.</text>
</comment>
<organism evidence="1 2">
    <name type="scientific">Dreissena polymorpha</name>
    <name type="common">Zebra mussel</name>
    <name type="synonym">Mytilus polymorpha</name>
    <dbReference type="NCBI Taxonomy" id="45954"/>
    <lineage>
        <taxon>Eukaryota</taxon>
        <taxon>Metazoa</taxon>
        <taxon>Spiralia</taxon>
        <taxon>Lophotrochozoa</taxon>
        <taxon>Mollusca</taxon>
        <taxon>Bivalvia</taxon>
        <taxon>Autobranchia</taxon>
        <taxon>Heteroconchia</taxon>
        <taxon>Euheterodonta</taxon>
        <taxon>Imparidentia</taxon>
        <taxon>Neoheterodontei</taxon>
        <taxon>Myida</taxon>
        <taxon>Dreissenoidea</taxon>
        <taxon>Dreissenidae</taxon>
        <taxon>Dreissena</taxon>
    </lineage>
</organism>
<gene>
    <name evidence="1" type="ORF">DPMN_016781</name>
</gene>
<proteinExistence type="predicted"/>
<dbReference type="Proteomes" id="UP000828390">
    <property type="component" value="Unassembled WGS sequence"/>
</dbReference>
<sequence>MSAVVTKILEELGLDISNLRGQCYDNASNFLGFIQDFKHEFENSTLLHIMPPCAAHSLNLVGSAPRI</sequence>
<accession>A0A9D4NDP9</accession>